<protein>
    <submittedName>
        <fullName evidence="1">Bacillithiol biosynthesis deacetylase BshB1</fullName>
    </submittedName>
</protein>
<dbReference type="PANTHER" id="PTHR12993">
    <property type="entry name" value="N-ACETYLGLUCOSAMINYL-PHOSPHATIDYLINOSITOL DE-N-ACETYLASE-RELATED"/>
    <property type="match status" value="1"/>
</dbReference>
<dbReference type="Pfam" id="PF02585">
    <property type="entry name" value="PIG-L"/>
    <property type="match status" value="1"/>
</dbReference>
<sequence length="230" mass="25353">MRQESWLAFGAHSDDVEIGMSGSIANHTANGGRVTICDLTQAELSSNGTVERRKEEAKKAADVLGVTERLNLGLPDRGILLKEDHIASIVTVIRKVKPDSIFVPYPKDRHPDHGNCSKLVEEAAFSAGVKNVADPEGLPPHRVKNIYFYFINGFHKPHLLVDISSVFEKKVAALNCYESQFVKSDESFATPLVNGYIESVSAREKMFGFEAGVAYAEGFITKKPYLLKTL</sequence>
<reference evidence="1 2" key="1">
    <citation type="journal article" date="2014" name="Antonie Van Leeuwenhoek">
        <title>Fictibacillus enclensis sp. nov., isolated from marine sediment.</title>
        <authorList>
            <person name="Dastager S.G."/>
            <person name="Mawlankar R."/>
            <person name="Srinivasan K."/>
            <person name="Tang S.K."/>
            <person name="Lee J.C."/>
            <person name="Ramana V.V."/>
            <person name="Shouche Y.S."/>
        </authorList>
    </citation>
    <scope>NUCLEOTIDE SEQUENCE [LARGE SCALE GENOMIC DNA]</scope>
    <source>
        <strain evidence="1 2">NIO-1003</strain>
    </source>
</reference>
<dbReference type="SUPFAM" id="SSF102588">
    <property type="entry name" value="LmbE-like"/>
    <property type="match status" value="1"/>
</dbReference>
<dbReference type="GO" id="GO:0071793">
    <property type="term" value="P:bacillithiol biosynthetic process"/>
    <property type="evidence" value="ECO:0007669"/>
    <property type="project" value="InterPro"/>
</dbReference>
<evidence type="ECO:0000313" key="2">
    <source>
        <dbReference type="Proteomes" id="UP000054099"/>
    </source>
</evidence>
<accession>A0A0V8JF36</accession>
<dbReference type="Proteomes" id="UP000054099">
    <property type="component" value="Unassembled WGS sequence"/>
</dbReference>
<evidence type="ECO:0000313" key="1">
    <source>
        <dbReference type="EMBL" id="KSU85561.1"/>
    </source>
</evidence>
<dbReference type="RefSeq" id="WP_061970614.1">
    <property type="nucleotide sequence ID" value="NZ_FMAV01000001.1"/>
</dbReference>
<dbReference type="GO" id="GO:0016811">
    <property type="term" value="F:hydrolase activity, acting on carbon-nitrogen (but not peptide) bonds, in linear amides"/>
    <property type="evidence" value="ECO:0007669"/>
    <property type="project" value="TreeGrafter"/>
</dbReference>
<dbReference type="OrthoDB" id="9778719at2"/>
<dbReference type="GO" id="GO:0019213">
    <property type="term" value="F:deacetylase activity"/>
    <property type="evidence" value="ECO:0007669"/>
    <property type="project" value="InterPro"/>
</dbReference>
<dbReference type="InterPro" id="IPR003737">
    <property type="entry name" value="GlcNAc_PI_deacetylase-related"/>
</dbReference>
<dbReference type="NCBIfam" id="TIGR04001">
    <property type="entry name" value="thiol_BshB1"/>
    <property type="match status" value="1"/>
</dbReference>
<dbReference type="InterPro" id="IPR024078">
    <property type="entry name" value="LmbE-like_dom_sf"/>
</dbReference>
<dbReference type="PANTHER" id="PTHR12993:SF30">
    <property type="entry name" value="N-ACETYL-ALPHA-D-GLUCOSAMINYL L-MALATE DEACETYLASE 1"/>
    <property type="match status" value="1"/>
</dbReference>
<name>A0A0V8JF36_9BACL</name>
<dbReference type="EMBL" id="LNQN01000001">
    <property type="protein sequence ID" value="KSU85561.1"/>
    <property type="molecule type" value="Genomic_DNA"/>
</dbReference>
<organism evidence="1 2">
    <name type="scientific">Fictibacillus enclensis</name>
    <dbReference type="NCBI Taxonomy" id="1017270"/>
    <lineage>
        <taxon>Bacteria</taxon>
        <taxon>Bacillati</taxon>
        <taxon>Bacillota</taxon>
        <taxon>Bacilli</taxon>
        <taxon>Bacillales</taxon>
        <taxon>Fictibacillaceae</taxon>
        <taxon>Fictibacillus</taxon>
    </lineage>
</organism>
<dbReference type="Gene3D" id="3.40.50.10320">
    <property type="entry name" value="LmbE-like"/>
    <property type="match status" value="1"/>
</dbReference>
<dbReference type="AlphaFoldDB" id="A0A0V8JF36"/>
<dbReference type="InterPro" id="IPR023842">
    <property type="entry name" value="Bacillithiol_biosynth_BshB1"/>
</dbReference>
<comment type="caution">
    <text evidence="1">The sequence shown here is derived from an EMBL/GenBank/DDBJ whole genome shotgun (WGS) entry which is preliminary data.</text>
</comment>
<gene>
    <name evidence="1" type="ORF">AS030_08715</name>
</gene>
<keyword evidence="2" id="KW-1185">Reference proteome</keyword>
<proteinExistence type="predicted"/>